<dbReference type="PANTHER" id="PTHR13693">
    <property type="entry name" value="CLASS II AMINOTRANSFERASE/8-AMINO-7-OXONONANOATE SYNTHASE"/>
    <property type="match status" value="1"/>
</dbReference>
<dbReference type="Gene3D" id="3.40.640.10">
    <property type="entry name" value="Type I PLP-dependent aspartate aminotransferase-like (Major domain)"/>
    <property type="match status" value="1"/>
</dbReference>
<dbReference type="Pfam" id="PF00155">
    <property type="entry name" value="Aminotran_1_2"/>
    <property type="match status" value="1"/>
</dbReference>
<proteinExistence type="predicted"/>
<dbReference type="AlphaFoldDB" id="A0A017HNM1"/>
<dbReference type="InterPro" id="IPR015424">
    <property type="entry name" value="PyrdxlP-dep_Trfase"/>
</dbReference>
<feature type="domain" description="Aminotransferase class I/classII large" evidence="3">
    <location>
        <begin position="72"/>
        <end position="374"/>
    </location>
</feature>
<evidence type="ECO:0000256" key="2">
    <source>
        <dbReference type="ARBA" id="ARBA00022679"/>
    </source>
</evidence>
<dbReference type="EMBL" id="AOSK01000083">
    <property type="protein sequence ID" value="EYD75389.1"/>
    <property type="molecule type" value="Genomic_DNA"/>
</dbReference>
<evidence type="ECO:0000259" key="3">
    <source>
        <dbReference type="Pfam" id="PF00155"/>
    </source>
</evidence>
<name>A0A017HNM1_9RHOB</name>
<dbReference type="PATRIC" id="fig|442562.3.peg.2986"/>
<dbReference type="InterPro" id="IPR050087">
    <property type="entry name" value="AON_synthase_class-II"/>
</dbReference>
<evidence type="ECO:0000256" key="1">
    <source>
        <dbReference type="ARBA" id="ARBA00001933"/>
    </source>
</evidence>
<dbReference type="HOGENOM" id="CLU_015846_11_3_5"/>
<dbReference type="InterPro" id="IPR004839">
    <property type="entry name" value="Aminotransferase_I/II_large"/>
</dbReference>
<comment type="caution">
    <text evidence="4">The sequence shown here is derived from an EMBL/GenBank/DDBJ whole genome shotgun (WGS) entry which is preliminary data.</text>
</comment>
<dbReference type="SUPFAM" id="SSF53383">
    <property type="entry name" value="PLP-dependent transferases"/>
    <property type="match status" value="1"/>
</dbReference>
<dbReference type="InterPro" id="IPR015422">
    <property type="entry name" value="PyrdxlP-dep_Trfase_small"/>
</dbReference>
<evidence type="ECO:0000313" key="4">
    <source>
        <dbReference type="EMBL" id="EYD75389.1"/>
    </source>
</evidence>
<sequence>MSSSKPIDIHDGISIDYVDARTTNLLDRWIRHAEWWNARGQAGLDSYARVTTGRIAPRTHALDRHGRAISGLNFASQDYLSLTSHPRVIAAAQAAAERYGVHSAGSAALMGLTPLTCELEERLAAFLGLREATVFPTGWGAGYGAIRTLVRPGDHIVLDALARTCLQEAANMSGAEVHRVLHCSPEAVARRLTGIRKEHPRTGILVVTEGVFSIDSDIPDIAALQDLCREHEATLIVDVAHDLGALGETGRGVLEEQGMVGKVDVVTGSFSKAFASNGGFVATNHPALKLALRHGCGPLTFTNTLSPAQAAAVLECLSIVESREGVERRQRLRTNLRRLRRRMTEERFDVLGQPSALVPVVLGGSALARVMTAEVQRRGAS</sequence>
<keyword evidence="5" id="KW-1185">Reference proteome</keyword>
<dbReference type="STRING" id="442562.Rumeso_03036"/>
<comment type="cofactor">
    <cofactor evidence="1">
        <name>pyridoxal 5'-phosphate</name>
        <dbReference type="ChEBI" id="CHEBI:597326"/>
    </cofactor>
</comment>
<keyword evidence="2" id="KW-0808">Transferase</keyword>
<dbReference type="RefSeq" id="WP_051521452.1">
    <property type="nucleotide sequence ID" value="NZ_KK088598.1"/>
</dbReference>
<reference evidence="4 5" key="1">
    <citation type="submission" date="2013-02" db="EMBL/GenBank/DDBJ databases">
        <authorList>
            <person name="Fiebig A."/>
            <person name="Goeker M."/>
            <person name="Klenk H.-P.P."/>
        </authorList>
    </citation>
    <scope>NUCLEOTIDE SEQUENCE [LARGE SCALE GENOMIC DNA]</scope>
    <source>
        <strain evidence="4 5">DSM 19309</strain>
    </source>
</reference>
<accession>A0A017HNM1</accession>
<protein>
    <submittedName>
        <fullName evidence="4">Putative 8-amino-7-oxononanoate synthase</fullName>
    </submittedName>
</protein>
<dbReference type="Gene3D" id="3.90.1150.10">
    <property type="entry name" value="Aspartate Aminotransferase, domain 1"/>
    <property type="match status" value="1"/>
</dbReference>
<gene>
    <name evidence="4" type="ORF">Rumeso_03036</name>
</gene>
<dbReference type="GO" id="GO:0030170">
    <property type="term" value="F:pyridoxal phosphate binding"/>
    <property type="evidence" value="ECO:0007669"/>
    <property type="project" value="InterPro"/>
</dbReference>
<dbReference type="PANTHER" id="PTHR13693:SF103">
    <property type="entry name" value="AMINOTRANSFERASE CLASS I_CLASSII DOMAIN-CONTAINING PROTEIN"/>
    <property type="match status" value="1"/>
</dbReference>
<dbReference type="GO" id="GO:0016740">
    <property type="term" value="F:transferase activity"/>
    <property type="evidence" value="ECO:0007669"/>
    <property type="project" value="UniProtKB-KW"/>
</dbReference>
<evidence type="ECO:0000313" key="5">
    <source>
        <dbReference type="Proteomes" id="UP000019666"/>
    </source>
</evidence>
<dbReference type="InterPro" id="IPR015421">
    <property type="entry name" value="PyrdxlP-dep_Trfase_major"/>
</dbReference>
<organism evidence="4 5">
    <name type="scientific">Rubellimicrobium mesophilum DSM 19309</name>
    <dbReference type="NCBI Taxonomy" id="442562"/>
    <lineage>
        <taxon>Bacteria</taxon>
        <taxon>Pseudomonadati</taxon>
        <taxon>Pseudomonadota</taxon>
        <taxon>Alphaproteobacteria</taxon>
        <taxon>Rhodobacterales</taxon>
        <taxon>Roseobacteraceae</taxon>
        <taxon>Rubellimicrobium</taxon>
    </lineage>
</organism>
<dbReference type="Proteomes" id="UP000019666">
    <property type="component" value="Unassembled WGS sequence"/>
</dbReference>